<accession>A0A381XFA4</accession>
<sequence>MPINIKNFLLSKNKKSKIGDFQDLGHIDGVAISAISANLYKESRDDLVLFYFRDGANYASVYTQSKIISENIKWNLNLKANSIKALLVNAGNANAFTGKLGFKGITQIAEELSKGLTIKMSEDDEKKNFVKSNEILFGSTGTIGETFPA</sequence>
<dbReference type="GO" id="GO:0004358">
    <property type="term" value="F:L-glutamate N-acetyltransferase activity, acting on acetyl-L-ornithine as donor"/>
    <property type="evidence" value="ECO:0007669"/>
    <property type="project" value="InterPro"/>
</dbReference>
<dbReference type="SUPFAM" id="SSF56266">
    <property type="entry name" value="DmpA/ArgJ-like"/>
    <property type="match status" value="1"/>
</dbReference>
<dbReference type="Pfam" id="PF01960">
    <property type="entry name" value="ArgJ"/>
    <property type="match status" value="1"/>
</dbReference>
<dbReference type="EMBL" id="UINC01014967">
    <property type="protein sequence ID" value="SVA63409.1"/>
    <property type="molecule type" value="Genomic_DNA"/>
</dbReference>
<organism evidence="1">
    <name type="scientific">marine metagenome</name>
    <dbReference type="NCBI Taxonomy" id="408172"/>
    <lineage>
        <taxon>unclassified sequences</taxon>
        <taxon>metagenomes</taxon>
        <taxon>ecological metagenomes</taxon>
    </lineage>
</organism>
<dbReference type="AlphaFoldDB" id="A0A381XFA4"/>
<dbReference type="Gene3D" id="3.60.70.12">
    <property type="entry name" value="L-amino peptidase D-ALA esterase/amidase"/>
    <property type="match status" value="1"/>
</dbReference>
<name>A0A381XFA4_9ZZZZ</name>
<proteinExistence type="predicted"/>
<dbReference type="InterPro" id="IPR016117">
    <property type="entry name" value="ArgJ-like_dom_sf"/>
</dbReference>
<reference evidence="1" key="1">
    <citation type="submission" date="2018-05" db="EMBL/GenBank/DDBJ databases">
        <authorList>
            <person name="Lanie J.A."/>
            <person name="Ng W.-L."/>
            <person name="Kazmierczak K.M."/>
            <person name="Andrzejewski T.M."/>
            <person name="Davidsen T.M."/>
            <person name="Wayne K.J."/>
            <person name="Tettelin H."/>
            <person name="Glass J.I."/>
            <person name="Rusch D."/>
            <person name="Podicherti R."/>
            <person name="Tsui H.-C.T."/>
            <person name="Winkler M.E."/>
        </authorList>
    </citation>
    <scope>NUCLEOTIDE SEQUENCE</scope>
</reference>
<feature type="non-terminal residue" evidence="1">
    <location>
        <position position="149"/>
    </location>
</feature>
<dbReference type="GO" id="GO:0006526">
    <property type="term" value="P:L-arginine biosynthetic process"/>
    <property type="evidence" value="ECO:0007669"/>
    <property type="project" value="InterPro"/>
</dbReference>
<dbReference type="PANTHER" id="PTHR23100:SF0">
    <property type="entry name" value="ARGININE BIOSYNTHESIS BIFUNCTIONAL PROTEIN ARGJ, MITOCHONDRIAL"/>
    <property type="match status" value="1"/>
</dbReference>
<dbReference type="InterPro" id="IPR002813">
    <property type="entry name" value="Arg_biosynth_ArgJ"/>
</dbReference>
<dbReference type="GO" id="GO:0006592">
    <property type="term" value="P:ornithine biosynthetic process"/>
    <property type="evidence" value="ECO:0007669"/>
    <property type="project" value="TreeGrafter"/>
</dbReference>
<feature type="non-terminal residue" evidence="1">
    <location>
        <position position="1"/>
    </location>
</feature>
<evidence type="ECO:0008006" key="2">
    <source>
        <dbReference type="Google" id="ProtNLM"/>
    </source>
</evidence>
<dbReference type="PANTHER" id="PTHR23100">
    <property type="entry name" value="ARGININE BIOSYNTHESIS BIFUNCTIONAL PROTEIN ARGJ"/>
    <property type="match status" value="1"/>
</dbReference>
<gene>
    <name evidence="1" type="ORF">METZ01_LOCUS116263</name>
</gene>
<dbReference type="GO" id="GO:0004042">
    <property type="term" value="F:L-glutamate N-acetyltransferase activity"/>
    <property type="evidence" value="ECO:0007669"/>
    <property type="project" value="TreeGrafter"/>
</dbReference>
<protein>
    <recommendedName>
        <fullName evidence="2">Bifunctional ornithine acetyltransferase/N-acetylglutamate synthase</fullName>
    </recommendedName>
</protein>
<evidence type="ECO:0000313" key="1">
    <source>
        <dbReference type="EMBL" id="SVA63409.1"/>
    </source>
</evidence>